<feature type="transmembrane region" description="Helical" evidence="5">
    <location>
        <begin position="128"/>
        <end position="155"/>
    </location>
</feature>
<dbReference type="GO" id="GO:0140359">
    <property type="term" value="F:ABC-type transporter activity"/>
    <property type="evidence" value="ECO:0007669"/>
    <property type="project" value="InterPro"/>
</dbReference>
<evidence type="ECO:0000256" key="2">
    <source>
        <dbReference type="ARBA" id="ARBA00022692"/>
    </source>
</evidence>
<feature type="transmembrane region" description="Helical" evidence="5">
    <location>
        <begin position="258"/>
        <end position="279"/>
    </location>
</feature>
<dbReference type="EMBL" id="JACGWY010000002">
    <property type="protein sequence ID" value="MBA8815949.1"/>
    <property type="molecule type" value="Genomic_DNA"/>
</dbReference>
<evidence type="ECO:0000256" key="5">
    <source>
        <dbReference type="SAM" id="Phobius"/>
    </source>
</evidence>
<evidence type="ECO:0000313" key="8">
    <source>
        <dbReference type="Proteomes" id="UP000526083"/>
    </source>
</evidence>
<comment type="caution">
    <text evidence="7">The sequence shown here is derived from an EMBL/GenBank/DDBJ whole genome shotgun (WGS) entry which is preliminary data.</text>
</comment>
<dbReference type="InterPro" id="IPR013525">
    <property type="entry name" value="ABC2_TM"/>
</dbReference>
<keyword evidence="2 5" id="KW-0812">Transmembrane</keyword>
<dbReference type="Proteomes" id="UP000526083">
    <property type="component" value="Unassembled WGS sequence"/>
</dbReference>
<dbReference type="PANTHER" id="PTHR37305:SF1">
    <property type="entry name" value="MEMBRANE PROTEIN"/>
    <property type="match status" value="1"/>
</dbReference>
<feature type="transmembrane region" description="Helical" evidence="5">
    <location>
        <begin position="175"/>
        <end position="195"/>
    </location>
</feature>
<gene>
    <name evidence="7" type="ORF">FHX48_001022</name>
</gene>
<feature type="transmembrane region" description="Helical" evidence="5">
    <location>
        <begin position="43"/>
        <end position="65"/>
    </location>
</feature>
<feature type="domain" description="ABC-2 type transporter transmembrane" evidence="6">
    <location>
        <begin position="79"/>
        <end position="275"/>
    </location>
</feature>
<keyword evidence="3 5" id="KW-1133">Transmembrane helix</keyword>
<sequence>MSTIDTVQAPRNTTTAGGSAYRLSFAHLVRSEWIKFTTVRSTWWSICLVTVLSAGLSALMASAIASFGGEASASVVASNNAAVQAIVFSTILTQLLAVILGAITVTGEYSTGMIRSTLTAAPRRFGSLLAKALVVGVAMFITGLISFAISVAVTAPILGDASLDFSDLSSSLMPLLGAALYLGLISILGVGIGFVIRNGPGALAIGIGLVFVAPILFLFFPRADSYAWIQTIASYAPSNAGQSLFMGSGMSGNALETWPAIATLIAWALLALVGGAAVLRMRDA</sequence>
<comment type="subcellular location">
    <subcellularLocation>
        <location evidence="1">Membrane</location>
        <topology evidence="1">Multi-pass membrane protein</topology>
    </subcellularLocation>
</comment>
<accession>A0A7W3JN59</accession>
<keyword evidence="8" id="KW-1185">Reference proteome</keyword>
<feature type="transmembrane region" description="Helical" evidence="5">
    <location>
        <begin position="202"/>
        <end position="220"/>
    </location>
</feature>
<dbReference type="AlphaFoldDB" id="A0A7W3JN59"/>
<keyword evidence="4 5" id="KW-0472">Membrane</keyword>
<dbReference type="RefSeq" id="WP_167049399.1">
    <property type="nucleotide sequence ID" value="NZ_JAAOZB010000002.1"/>
</dbReference>
<organism evidence="7 8">
    <name type="scientific">Microbacterium halimionae</name>
    <dbReference type="NCBI Taxonomy" id="1526413"/>
    <lineage>
        <taxon>Bacteria</taxon>
        <taxon>Bacillati</taxon>
        <taxon>Actinomycetota</taxon>
        <taxon>Actinomycetes</taxon>
        <taxon>Micrococcales</taxon>
        <taxon>Microbacteriaceae</taxon>
        <taxon>Microbacterium</taxon>
    </lineage>
</organism>
<dbReference type="GO" id="GO:0016020">
    <property type="term" value="C:membrane"/>
    <property type="evidence" value="ECO:0007669"/>
    <property type="project" value="UniProtKB-SubCell"/>
</dbReference>
<name>A0A7W3JN59_9MICO</name>
<feature type="transmembrane region" description="Helical" evidence="5">
    <location>
        <begin position="85"/>
        <end position="107"/>
    </location>
</feature>
<protein>
    <submittedName>
        <fullName evidence="7">ABC-2 type transport system permease protein</fullName>
    </submittedName>
</protein>
<reference evidence="7 8" key="1">
    <citation type="submission" date="2020-07" db="EMBL/GenBank/DDBJ databases">
        <title>Sequencing the genomes of 1000 actinobacteria strains.</title>
        <authorList>
            <person name="Klenk H.-P."/>
        </authorList>
    </citation>
    <scope>NUCLEOTIDE SEQUENCE [LARGE SCALE GENOMIC DNA]</scope>
    <source>
        <strain evidence="7 8">DSM 27576</strain>
    </source>
</reference>
<evidence type="ECO:0000256" key="3">
    <source>
        <dbReference type="ARBA" id="ARBA00022989"/>
    </source>
</evidence>
<evidence type="ECO:0000313" key="7">
    <source>
        <dbReference type="EMBL" id="MBA8815949.1"/>
    </source>
</evidence>
<dbReference type="Pfam" id="PF12698">
    <property type="entry name" value="ABC2_membrane_3"/>
    <property type="match status" value="1"/>
</dbReference>
<evidence type="ECO:0000259" key="6">
    <source>
        <dbReference type="Pfam" id="PF12698"/>
    </source>
</evidence>
<dbReference type="PANTHER" id="PTHR37305">
    <property type="entry name" value="INTEGRAL MEMBRANE PROTEIN-RELATED"/>
    <property type="match status" value="1"/>
</dbReference>
<proteinExistence type="predicted"/>
<evidence type="ECO:0000256" key="4">
    <source>
        <dbReference type="ARBA" id="ARBA00023136"/>
    </source>
</evidence>
<evidence type="ECO:0000256" key="1">
    <source>
        <dbReference type="ARBA" id="ARBA00004141"/>
    </source>
</evidence>